<gene>
    <name evidence="3" type="ORF">RR45_GL000720</name>
    <name evidence="4" type="ORF">SAMN02746068_00712</name>
</gene>
<dbReference type="Proteomes" id="UP000218979">
    <property type="component" value="Unassembled WGS sequence"/>
</dbReference>
<feature type="region of interest" description="Disordered" evidence="1">
    <location>
        <begin position="52"/>
        <end position="149"/>
    </location>
</feature>
<keyword evidence="2" id="KW-1133">Transmembrane helix</keyword>
<name>A0A1K2H8F1_9LACT</name>
<proteinExistence type="predicted"/>
<dbReference type="AlphaFoldDB" id="A0A1K2H8F1"/>
<reference evidence="4 5" key="2">
    <citation type="submission" date="2016-11" db="EMBL/GenBank/DDBJ databases">
        <authorList>
            <person name="Jaros S."/>
            <person name="Januszkiewicz K."/>
            <person name="Wedrychowicz H."/>
        </authorList>
    </citation>
    <scope>NUCLEOTIDE SEQUENCE [LARGE SCALE GENOMIC DNA]</scope>
    <source>
        <strain evidence="4 5">DSM 22330</strain>
    </source>
</reference>
<feature type="compositionally biased region" description="Low complexity" evidence="1">
    <location>
        <begin position="52"/>
        <end position="65"/>
    </location>
</feature>
<feature type="compositionally biased region" description="Basic and acidic residues" evidence="1">
    <location>
        <begin position="84"/>
        <end position="94"/>
    </location>
</feature>
<sequence length="219" mass="24272">MKINKKIIVISASTVIIILLIIGLLFLNGNKSRQASDTFGKNITSAKKLSTNASNFKSNSSSSSSCKGPDTSQTSDTANTSAKLAEELEKEKQAVDVQANQEQAAREQEIKDKYDAESKRQEDEAMRISQENLKREQDKERTEQENQQKLEAAKQTVRDHFAELNKNSPGKFPADMVEHAIQETFKFVNFSNTEVLGSADEQIANKTQTAIDIITAGGW</sequence>
<evidence type="ECO:0000256" key="1">
    <source>
        <dbReference type="SAM" id="MobiDB-lite"/>
    </source>
</evidence>
<evidence type="ECO:0000313" key="5">
    <source>
        <dbReference type="Proteomes" id="UP000185655"/>
    </source>
</evidence>
<dbReference type="Proteomes" id="UP000185655">
    <property type="component" value="Unassembled WGS sequence"/>
</dbReference>
<evidence type="ECO:0000256" key="2">
    <source>
        <dbReference type="SAM" id="Phobius"/>
    </source>
</evidence>
<evidence type="ECO:0000313" key="4">
    <source>
        <dbReference type="EMBL" id="SFZ72980.1"/>
    </source>
</evidence>
<dbReference type="EMBL" id="FPKS01000003">
    <property type="protein sequence ID" value="SFZ72980.1"/>
    <property type="molecule type" value="Genomic_DNA"/>
</dbReference>
<dbReference type="RefSeq" id="WP_031365312.1">
    <property type="nucleotide sequence ID" value="NZ_FPKS01000003.1"/>
</dbReference>
<dbReference type="STRING" id="1122154.SAMN02746068_00712"/>
<feature type="compositionally biased region" description="Basic and acidic residues" evidence="1">
    <location>
        <begin position="104"/>
        <end position="149"/>
    </location>
</feature>
<dbReference type="EMBL" id="JXJT01000019">
    <property type="protein sequence ID" value="PCS02012.1"/>
    <property type="molecule type" value="Genomic_DNA"/>
</dbReference>
<reference evidence="3 6" key="1">
    <citation type="submission" date="2014-12" db="EMBL/GenBank/DDBJ databases">
        <title>Draft genome sequences of 10 type strains of Lactococcus.</title>
        <authorList>
            <person name="Sun Z."/>
            <person name="Zhong Z."/>
            <person name="Liu W."/>
            <person name="Zhang W."/>
            <person name="Zhang H."/>
        </authorList>
    </citation>
    <scope>NUCLEOTIDE SEQUENCE [LARGE SCALE GENOMIC DNA]</scope>
    <source>
        <strain evidence="3 6">DSM 22330</strain>
    </source>
</reference>
<keyword evidence="2" id="KW-0812">Transmembrane</keyword>
<keyword evidence="6" id="KW-1185">Reference proteome</keyword>
<accession>A0A1K2H8F1</accession>
<protein>
    <submittedName>
        <fullName evidence="4">Uncharacterized protein</fullName>
    </submittedName>
</protein>
<organism evidence="4 5">
    <name type="scientific">Pseudolactococcus chungangensis CAU 28 = DSM 22330</name>
    <dbReference type="NCBI Taxonomy" id="1122154"/>
    <lineage>
        <taxon>Bacteria</taxon>
        <taxon>Bacillati</taxon>
        <taxon>Bacillota</taxon>
        <taxon>Bacilli</taxon>
        <taxon>Lactobacillales</taxon>
        <taxon>Streptococcaceae</taxon>
        <taxon>Pseudolactococcus</taxon>
    </lineage>
</organism>
<evidence type="ECO:0000313" key="3">
    <source>
        <dbReference type="EMBL" id="PCS02012.1"/>
    </source>
</evidence>
<feature type="transmembrane region" description="Helical" evidence="2">
    <location>
        <begin position="7"/>
        <end position="27"/>
    </location>
</feature>
<evidence type="ECO:0000313" key="6">
    <source>
        <dbReference type="Proteomes" id="UP000218979"/>
    </source>
</evidence>
<feature type="compositionally biased region" description="Polar residues" evidence="1">
    <location>
        <begin position="70"/>
        <end position="81"/>
    </location>
</feature>
<keyword evidence="2" id="KW-0472">Membrane</keyword>